<dbReference type="Proteomes" id="UP001273935">
    <property type="component" value="Unassembled WGS sequence"/>
</dbReference>
<feature type="binding site" evidence="4">
    <location>
        <position position="224"/>
    </location>
    <ligand>
        <name>a divalent metal cation</name>
        <dbReference type="ChEBI" id="CHEBI:60240"/>
        <label>1</label>
    </ligand>
</feature>
<name>A0A1I0UIQ3_9GAMM</name>
<protein>
    <recommendedName>
        <fullName evidence="2">GTP cyclohydrolase 1 type 2 homolog</fullName>
    </recommendedName>
</protein>
<evidence type="ECO:0000313" key="7">
    <source>
        <dbReference type="EMBL" id="MDV3441434.1"/>
    </source>
</evidence>
<accession>A0A1I0UIQ3</accession>
<gene>
    <name evidence="6" type="ORF">PtoMrB4_12130</name>
    <name evidence="7" type="ORF">R0G64_18590</name>
    <name evidence="5" type="ORF">WP8S17C03_12060</name>
</gene>
<evidence type="ECO:0000256" key="4">
    <source>
        <dbReference type="PIRSR" id="PIRSR602678-1"/>
    </source>
</evidence>
<evidence type="ECO:0000313" key="6">
    <source>
        <dbReference type="EMBL" id="BCA27236.1"/>
    </source>
</evidence>
<dbReference type="SUPFAM" id="SSF102705">
    <property type="entry name" value="NIF3 (NGG1p interacting factor 3)-like"/>
    <property type="match status" value="1"/>
</dbReference>
<keyword evidence="6" id="KW-0378">Hydrolase</keyword>
<proteinExistence type="inferred from homology"/>
<dbReference type="KEGG" id="poj:PtoMrB4_12130"/>
<keyword evidence="3 4" id="KW-0479">Metal-binding</keyword>
<dbReference type="InterPro" id="IPR002678">
    <property type="entry name" value="DUF34/NIF3"/>
</dbReference>
<feature type="binding site" evidence="4">
    <location>
        <position position="220"/>
    </location>
    <ligand>
        <name>a divalent metal cation</name>
        <dbReference type="ChEBI" id="CHEBI:60240"/>
        <label>1</label>
    </ligand>
</feature>
<dbReference type="AlphaFoldDB" id="A0A1I0UIQ3"/>
<dbReference type="GeneID" id="57396428"/>
<evidence type="ECO:0000313" key="9">
    <source>
        <dbReference type="Proteomes" id="UP000515591"/>
    </source>
</evidence>
<reference evidence="6 8" key="2">
    <citation type="journal article" date="2020" name="Microbiol. Resour. Announc.">
        <title>Complete genome sequence of Pseudomonas otitidis strain MrB4, isolated from Lake Biwa in Japan.</title>
        <authorList>
            <person name="Miyazaki K."/>
            <person name="Hase E."/>
            <person name="Maruya T."/>
        </authorList>
    </citation>
    <scope>NUCLEOTIDE SEQUENCE [LARGE SCALE GENOMIC DNA]</scope>
    <source>
        <strain evidence="6 8">MrB4</strain>
    </source>
</reference>
<feature type="binding site" evidence="4">
    <location>
        <position position="65"/>
    </location>
    <ligand>
        <name>a divalent metal cation</name>
        <dbReference type="ChEBI" id="CHEBI:60240"/>
        <label>1</label>
    </ligand>
</feature>
<evidence type="ECO:0000256" key="2">
    <source>
        <dbReference type="ARBA" id="ARBA00022112"/>
    </source>
</evidence>
<dbReference type="EMBL" id="JAWJUL010000075">
    <property type="protein sequence ID" value="MDV3441434.1"/>
    <property type="molecule type" value="Genomic_DNA"/>
</dbReference>
<dbReference type="EMBL" id="AP022213">
    <property type="protein sequence ID" value="BBT15157.1"/>
    <property type="molecule type" value="Genomic_DNA"/>
</dbReference>
<feature type="binding site" evidence="4">
    <location>
        <position position="103"/>
    </location>
    <ligand>
        <name>a divalent metal cation</name>
        <dbReference type="ChEBI" id="CHEBI:60240"/>
        <label>1</label>
    </ligand>
</feature>
<dbReference type="NCBIfam" id="TIGR00486">
    <property type="entry name" value="YbgI_SA1388"/>
    <property type="match status" value="1"/>
</dbReference>
<dbReference type="GO" id="GO:0016787">
    <property type="term" value="F:hydrolase activity"/>
    <property type="evidence" value="ECO:0007669"/>
    <property type="project" value="UniProtKB-KW"/>
</dbReference>
<feature type="binding site" evidence="4">
    <location>
        <position position="66"/>
    </location>
    <ligand>
        <name>a divalent metal cation</name>
        <dbReference type="ChEBI" id="CHEBI:60240"/>
        <label>1</label>
    </ligand>
</feature>
<dbReference type="Gene3D" id="3.40.1390.30">
    <property type="entry name" value="NIF3 (NGG1p interacting factor 3)-like"/>
    <property type="match status" value="2"/>
</dbReference>
<dbReference type="Proteomes" id="UP000501237">
    <property type="component" value="Chromosome"/>
</dbReference>
<evidence type="ECO:0000256" key="1">
    <source>
        <dbReference type="ARBA" id="ARBA00006964"/>
    </source>
</evidence>
<dbReference type="GO" id="GO:0046872">
    <property type="term" value="F:metal ion binding"/>
    <property type="evidence" value="ECO:0007669"/>
    <property type="project" value="UniProtKB-KW"/>
</dbReference>
<dbReference type="PANTHER" id="PTHR13799">
    <property type="entry name" value="NGG1 INTERACTING FACTOR 3"/>
    <property type="match status" value="1"/>
</dbReference>
<dbReference type="PANTHER" id="PTHR13799:SF14">
    <property type="entry name" value="GTP CYCLOHYDROLASE 1 TYPE 2 HOMOLOG"/>
    <property type="match status" value="1"/>
</dbReference>
<sequence>MAIALTTLVEEADRYLGASRISDYCPNGLQVEGRPQVRRIVSGVTASQALLDAAVEADADVVLVHHGYFWKGESPCVTGIKQRRLKTLLTHDISLLAYHLPLDVHPEVGNNVQLARQLDITVEGPLDPNDAKVVGLVGSLSEPMAALDFARRVRDVLGREPLLVEGSRSIQRIGWCTGGGQGYIDTAIAAGVDLYLTGEASEQTFHSARENDVGFIAAGHHATERYGVQALGEYLARRFAIEHLFIDCPNPV</sequence>
<evidence type="ECO:0000313" key="8">
    <source>
        <dbReference type="Proteomes" id="UP000501237"/>
    </source>
</evidence>
<evidence type="ECO:0000256" key="3">
    <source>
        <dbReference type="ARBA" id="ARBA00022723"/>
    </source>
</evidence>
<evidence type="ECO:0000313" key="10">
    <source>
        <dbReference type="Proteomes" id="UP001273935"/>
    </source>
</evidence>
<comment type="similarity">
    <text evidence="1">Belongs to the GTP cyclohydrolase I type 2/NIF3 family.</text>
</comment>
<dbReference type="Pfam" id="PF01784">
    <property type="entry name" value="DUF34_NIF3"/>
    <property type="match status" value="1"/>
</dbReference>
<reference evidence="7 10" key="3">
    <citation type="submission" date="2023-10" db="EMBL/GenBank/DDBJ databases">
        <title>Pseudomonas otitidis isolated from a paediatric patient with cystic fibrosis in Chile.</title>
        <authorList>
            <person name="Amsteins-Romero L."/>
            <person name="Opazo-Capurro A."/>
            <person name="Matus-Kohler M."/>
            <person name="Gonzalez-Rocha G."/>
        </authorList>
    </citation>
    <scope>NUCLEOTIDE SEQUENCE [LARGE SCALE GENOMIC DNA]</scope>
    <source>
        <strain evidence="7 10">P-714</strain>
    </source>
</reference>
<dbReference type="FunFam" id="3.40.1390.30:FF:000002">
    <property type="entry name" value="Nif3-like dinuclear metal center protein"/>
    <property type="match status" value="1"/>
</dbReference>
<keyword evidence="10" id="KW-1185">Reference proteome</keyword>
<dbReference type="GO" id="GO:0005737">
    <property type="term" value="C:cytoplasm"/>
    <property type="evidence" value="ECO:0007669"/>
    <property type="project" value="TreeGrafter"/>
</dbReference>
<dbReference type="EMBL" id="AP022642">
    <property type="protein sequence ID" value="BCA27236.1"/>
    <property type="molecule type" value="Genomic_DNA"/>
</dbReference>
<evidence type="ECO:0000313" key="5">
    <source>
        <dbReference type="EMBL" id="BBT15157.1"/>
    </source>
</evidence>
<organism evidence="6 8">
    <name type="scientific">Metapseudomonas otitidis</name>
    <dbReference type="NCBI Taxonomy" id="319939"/>
    <lineage>
        <taxon>Bacteria</taxon>
        <taxon>Pseudomonadati</taxon>
        <taxon>Pseudomonadota</taxon>
        <taxon>Gammaproteobacteria</taxon>
        <taxon>Pseudomonadales</taxon>
        <taxon>Pseudomonadaceae</taxon>
        <taxon>Metapseudomonas</taxon>
    </lineage>
</organism>
<dbReference type="InterPro" id="IPR036069">
    <property type="entry name" value="DUF34/NIF3_sf"/>
</dbReference>
<reference evidence="5 9" key="1">
    <citation type="submission" date="2019-12" db="EMBL/GenBank/DDBJ databases">
        <title>complete genome sequences of Pseudomonas otitidis str. WP8-S17-CRE-03 isolated from wastewater treatment plant effluent.</title>
        <authorList>
            <person name="Sekizuka T."/>
            <person name="Itokawa K."/>
            <person name="Yatsu K."/>
            <person name="Inamine Y."/>
            <person name="Kuroda M."/>
        </authorList>
    </citation>
    <scope>NUCLEOTIDE SEQUENCE [LARGE SCALE GENOMIC DNA]</scope>
    <source>
        <strain evidence="5 9">WP8-S17-CRE-03</strain>
    </source>
</reference>
<dbReference type="STRING" id="319939.SAMN05216263_113154"/>
<dbReference type="RefSeq" id="WP_044409652.1">
    <property type="nucleotide sequence ID" value="NZ_AP022213.1"/>
</dbReference>
<dbReference type="Proteomes" id="UP000515591">
    <property type="component" value="Chromosome"/>
</dbReference>